<dbReference type="AlphaFoldDB" id="A0A977PY85"/>
<evidence type="ECO:0000313" key="1">
    <source>
        <dbReference type="EMBL" id="UXE63881.1"/>
    </source>
</evidence>
<dbReference type="InterPro" id="IPR035093">
    <property type="entry name" value="RelE/ParE_toxin_dom_sf"/>
</dbReference>
<dbReference type="Pfam" id="PF05015">
    <property type="entry name" value="HigB-like_toxin"/>
    <property type="match status" value="1"/>
</dbReference>
<dbReference type="Gene3D" id="3.30.2310.20">
    <property type="entry name" value="RelE-like"/>
    <property type="match status" value="1"/>
</dbReference>
<protein>
    <submittedName>
        <fullName evidence="1">Type II toxin-antitoxin system RelE/ParE family toxin</fullName>
    </submittedName>
</protein>
<dbReference type="Proteomes" id="UP001065613">
    <property type="component" value="Chromosome"/>
</dbReference>
<dbReference type="EMBL" id="CP073041">
    <property type="protein sequence ID" value="UXE63881.1"/>
    <property type="molecule type" value="Genomic_DNA"/>
</dbReference>
<dbReference type="KEGG" id="wna:KA717_15800"/>
<dbReference type="InterPro" id="IPR007711">
    <property type="entry name" value="HigB-1"/>
</dbReference>
<organism evidence="1">
    <name type="scientific">Woronichinia naegeliana WA131</name>
    <dbReference type="NCBI Taxonomy" id="2824559"/>
    <lineage>
        <taxon>Bacteria</taxon>
        <taxon>Bacillati</taxon>
        <taxon>Cyanobacteriota</taxon>
        <taxon>Cyanophyceae</taxon>
        <taxon>Synechococcales</taxon>
        <taxon>Coelosphaeriaceae</taxon>
        <taxon>Woronichinia</taxon>
    </lineage>
</organism>
<sequence>MDILNSVEKKLDILNSVEKLDDLKSPPGNRLEALKGNLKGFHSIRINNQWRIIFQWQNGNVSKVQIIDYHD</sequence>
<reference evidence="1" key="1">
    <citation type="submission" date="2021-04" db="EMBL/GenBank/DDBJ databases">
        <title>Genome sequence of Woronichinia naegeliana from Washington state freshwater lake bloom.</title>
        <authorList>
            <person name="Dreher T.W."/>
        </authorList>
    </citation>
    <scope>NUCLEOTIDE SEQUENCE</scope>
    <source>
        <strain evidence="1">WA131</strain>
    </source>
</reference>
<dbReference type="SUPFAM" id="SSF143011">
    <property type="entry name" value="RelE-like"/>
    <property type="match status" value="1"/>
</dbReference>
<dbReference type="PANTHER" id="PTHR40266:SF2">
    <property type="entry name" value="TOXIN HIGB-1"/>
    <property type="match status" value="1"/>
</dbReference>
<dbReference type="PANTHER" id="PTHR40266">
    <property type="entry name" value="TOXIN HIGB-1"/>
    <property type="match status" value="1"/>
</dbReference>
<proteinExistence type="predicted"/>
<accession>A0A977PY85</accession>
<name>A0A977PY85_9CYAN</name>
<gene>
    <name evidence="1" type="ORF">KA717_15800</name>
</gene>